<dbReference type="GO" id="GO:0030288">
    <property type="term" value="C:outer membrane-bounded periplasmic space"/>
    <property type="evidence" value="ECO:0007669"/>
    <property type="project" value="TreeGrafter"/>
</dbReference>
<keyword evidence="7" id="KW-0804">Transcription</keyword>
<dbReference type="InterPro" id="IPR018062">
    <property type="entry name" value="HTH_AraC-typ_CS"/>
</dbReference>
<feature type="domain" description="Fe/B12 periplasmic-binding" evidence="9">
    <location>
        <begin position="289"/>
        <end position="548"/>
    </location>
</feature>
<dbReference type="PANTHER" id="PTHR30532">
    <property type="entry name" value="IRON III DICITRATE-BINDING PERIPLASMIC PROTEIN"/>
    <property type="match status" value="1"/>
</dbReference>
<evidence type="ECO:0000259" key="8">
    <source>
        <dbReference type="PROSITE" id="PS01124"/>
    </source>
</evidence>
<evidence type="ECO:0000256" key="3">
    <source>
        <dbReference type="ARBA" id="ARBA00022448"/>
    </source>
</evidence>
<sequence>MSDYEYASQAGEYERLDNMWFKLRGVEKNDSSSGSWSFRLQFIESHMLLLAASGRGWITVDGRYSELRAGSAFVCMPGQLVEAFLDVSGERGLYVVRFDVFEQPETSERQTQNEPQPQNLRFPVEGEVVVTSMIEWSALCEAMGHTIKSGNRLQRMRGQIQFYELLYSLLRDGKRILDTESEAAMERAKLYIEQHYREELTIELLAREAGISSRHFIRLFKQTYGWSAIEYLARYRIRQAQELMKPDSEYQLKDIASYVGYQDELYFRRKFKKITGTPPAAYMKNAKKRIVAYHANMIGHLLALHITPHAAPADHPWTEYYRRKYDTDSVLPLAQDDDVKIEQIRSTNPDYIIGLKAFTSAEAEKKLEELASTYLMPWLEHDWRMQLTLLAQWLDKSSEAEAWLDQYERKTRAVREQVKKAWGNDRLLIARISGHAITILGSRSLGEVFYDDLQIAPAAGIMLDQPEHQWTLEKLLHTDADRLLLIVDDDAKAQAAWQELRQSEAWGQLKAVRNRRIDQLPSYPWTEYTAFTQDLVLDEVLKLWRNRA</sequence>
<dbReference type="SMART" id="SM00342">
    <property type="entry name" value="HTH_ARAC"/>
    <property type="match status" value="1"/>
</dbReference>
<dbReference type="InterPro" id="IPR018060">
    <property type="entry name" value="HTH_AraC"/>
</dbReference>
<dbReference type="GO" id="GO:0003700">
    <property type="term" value="F:DNA-binding transcription factor activity"/>
    <property type="evidence" value="ECO:0007669"/>
    <property type="project" value="InterPro"/>
</dbReference>
<evidence type="ECO:0000313" key="10">
    <source>
        <dbReference type="EMBL" id="ANY66000.1"/>
    </source>
</evidence>
<evidence type="ECO:0000259" key="9">
    <source>
        <dbReference type="PROSITE" id="PS50983"/>
    </source>
</evidence>
<keyword evidence="3" id="KW-0813">Transport</keyword>
<evidence type="ECO:0000256" key="1">
    <source>
        <dbReference type="ARBA" id="ARBA00004196"/>
    </source>
</evidence>
<keyword evidence="4" id="KW-0732">Signal</keyword>
<dbReference type="SUPFAM" id="SSF51215">
    <property type="entry name" value="Regulatory protein AraC"/>
    <property type="match status" value="1"/>
</dbReference>
<evidence type="ECO:0008006" key="11">
    <source>
        <dbReference type="Google" id="ProtNLM"/>
    </source>
</evidence>
<dbReference type="InterPro" id="IPR037923">
    <property type="entry name" value="HTH-like"/>
</dbReference>
<dbReference type="GO" id="GO:1901678">
    <property type="term" value="P:iron coordination entity transport"/>
    <property type="evidence" value="ECO:0007669"/>
    <property type="project" value="UniProtKB-ARBA"/>
</dbReference>
<name>A0A1B2DE77_9BACL</name>
<dbReference type="RefSeq" id="WP_099517375.1">
    <property type="nucleotide sequence ID" value="NZ_CP016808.1"/>
</dbReference>
<dbReference type="PROSITE" id="PS01124">
    <property type="entry name" value="HTH_ARAC_FAMILY_2"/>
    <property type="match status" value="1"/>
</dbReference>
<organism evidence="10">
    <name type="scientific">Paenibacillus sp. BIHB 4019</name>
    <dbReference type="NCBI Taxonomy" id="1870819"/>
    <lineage>
        <taxon>Bacteria</taxon>
        <taxon>Bacillati</taxon>
        <taxon>Bacillota</taxon>
        <taxon>Bacilli</taxon>
        <taxon>Bacillales</taxon>
        <taxon>Paenibacillaceae</taxon>
        <taxon>Paenibacillus</taxon>
    </lineage>
</organism>
<evidence type="ECO:0000256" key="5">
    <source>
        <dbReference type="ARBA" id="ARBA00023015"/>
    </source>
</evidence>
<keyword evidence="6" id="KW-0238">DNA-binding</keyword>
<comment type="subcellular location">
    <subcellularLocation>
        <location evidence="1">Cell envelope</location>
    </subcellularLocation>
</comment>
<dbReference type="PROSITE" id="PS50983">
    <property type="entry name" value="FE_B12_PBP"/>
    <property type="match status" value="1"/>
</dbReference>
<feature type="domain" description="HTH araC/xylS-type" evidence="8">
    <location>
        <begin position="186"/>
        <end position="285"/>
    </location>
</feature>
<dbReference type="InterPro" id="IPR051313">
    <property type="entry name" value="Bact_iron-sidero_bind"/>
</dbReference>
<dbReference type="SUPFAM" id="SSF53807">
    <property type="entry name" value="Helical backbone' metal receptor"/>
    <property type="match status" value="1"/>
</dbReference>
<dbReference type="GO" id="GO:0043565">
    <property type="term" value="F:sequence-specific DNA binding"/>
    <property type="evidence" value="ECO:0007669"/>
    <property type="project" value="InterPro"/>
</dbReference>
<dbReference type="InterPro" id="IPR009057">
    <property type="entry name" value="Homeodomain-like_sf"/>
</dbReference>
<dbReference type="Pfam" id="PF12833">
    <property type="entry name" value="HTH_18"/>
    <property type="match status" value="1"/>
</dbReference>
<accession>A0A1B2DE77</accession>
<dbReference type="Gene3D" id="1.10.10.60">
    <property type="entry name" value="Homeodomain-like"/>
    <property type="match status" value="2"/>
</dbReference>
<evidence type="ECO:0000256" key="7">
    <source>
        <dbReference type="ARBA" id="ARBA00023163"/>
    </source>
</evidence>
<proteinExistence type="inferred from homology"/>
<dbReference type="SUPFAM" id="SSF46689">
    <property type="entry name" value="Homeodomain-like"/>
    <property type="match status" value="2"/>
</dbReference>
<gene>
    <name evidence="10" type="ORF">BBD42_05645</name>
</gene>
<dbReference type="InterPro" id="IPR002491">
    <property type="entry name" value="ABC_transptr_periplasmic_BD"/>
</dbReference>
<dbReference type="EMBL" id="CP016808">
    <property type="protein sequence ID" value="ANY66000.1"/>
    <property type="molecule type" value="Genomic_DNA"/>
</dbReference>
<dbReference type="Gene3D" id="3.40.50.1980">
    <property type="entry name" value="Nitrogenase molybdenum iron protein domain"/>
    <property type="match status" value="2"/>
</dbReference>
<dbReference type="PROSITE" id="PS00041">
    <property type="entry name" value="HTH_ARAC_FAMILY_1"/>
    <property type="match status" value="1"/>
</dbReference>
<dbReference type="Pfam" id="PF01497">
    <property type="entry name" value="Peripla_BP_2"/>
    <property type="match status" value="1"/>
</dbReference>
<keyword evidence="5" id="KW-0805">Transcription regulation</keyword>
<reference evidence="10" key="1">
    <citation type="submission" date="2016-08" db="EMBL/GenBank/DDBJ databases">
        <title>Complete Genome Seqeunce of Paenibacillus sp. BIHB 4019 from tea rhizoplane.</title>
        <authorList>
            <person name="Thakur R."/>
            <person name="Swarnkar M.K."/>
            <person name="Gulati A."/>
        </authorList>
    </citation>
    <scope>NUCLEOTIDE SEQUENCE [LARGE SCALE GENOMIC DNA]</scope>
    <source>
        <strain evidence="10">BIHB4019</strain>
    </source>
</reference>
<protein>
    <recommendedName>
        <fullName evidence="11">AraC family transcriptional regulator</fullName>
    </recommendedName>
</protein>
<evidence type="ECO:0000256" key="2">
    <source>
        <dbReference type="ARBA" id="ARBA00008814"/>
    </source>
</evidence>
<evidence type="ECO:0000256" key="4">
    <source>
        <dbReference type="ARBA" id="ARBA00022729"/>
    </source>
</evidence>
<dbReference type="PANTHER" id="PTHR30532:SF21">
    <property type="entry name" value="SIDEROPHORE-BINDING LIPOPROTEIN YFIY-RELATED"/>
    <property type="match status" value="1"/>
</dbReference>
<comment type="similarity">
    <text evidence="2">Belongs to the bacterial solute-binding protein 8 family.</text>
</comment>
<dbReference type="AlphaFoldDB" id="A0A1B2DE77"/>
<evidence type="ECO:0000256" key="6">
    <source>
        <dbReference type="ARBA" id="ARBA00023125"/>
    </source>
</evidence>